<dbReference type="InterPro" id="IPR017946">
    <property type="entry name" value="PLC-like_Pdiesterase_TIM-brl"/>
</dbReference>
<dbReference type="PANTHER" id="PTHR46211">
    <property type="entry name" value="GLYCEROPHOSPHORYL DIESTER PHOSPHODIESTERASE"/>
    <property type="match status" value="1"/>
</dbReference>
<evidence type="ECO:0000313" key="2">
    <source>
        <dbReference type="EMBL" id="MFB9993881.1"/>
    </source>
</evidence>
<keyword evidence="3" id="KW-1185">Reference proteome</keyword>
<protein>
    <submittedName>
        <fullName evidence="2">Glycerophosphodiester phosphodiesterase family protein</fullName>
        <ecNumber evidence="2">3.1.4.-</ecNumber>
    </submittedName>
</protein>
<dbReference type="GO" id="GO:0016787">
    <property type="term" value="F:hydrolase activity"/>
    <property type="evidence" value="ECO:0007669"/>
    <property type="project" value="UniProtKB-KW"/>
</dbReference>
<dbReference type="Gene3D" id="3.20.20.190">
    <property type="entry name" value="Phosphatidylinositol (PI) phosphodiesterase"/>
    <property type="match status" value="1"/>
</dbReference>
<feature type="domain" description="GP-PDE" evidence="1">
    <location>
        <begin position="1"/>
        <end position="240"/>
    </location>
</feature>
<gene>
    <name evidence="2" type="ORF">ACFFLM_18155</name>
</gene>
<name>A0ABV6B4R6_9DEIO</name>
<accession>A0ABV6B4R6</accession>
<dbReference type="CDD" id="cd08565">
    <property type="entry name" value="GDPD_pAtGDE_like"/>
    <property type="match status" value="1"/>
</dbReference>
<sequence>MIIGHRGSSHLWPENSLEGFHHLRTLGVEGAEFDVHLTADDQVVVIHDPALNRTTHGSGAVRDRTLCELQDTRLRESAEGLPSLEEVLELFQGSAQELHIELKTDTAGRPYPGLEARVLSAIHRHGVQQRSILTSFDLDVLATVRDLNRASRILTSVDQRTLDQAGGFEQAISRAAAIPDIYIAVEHSVLKRRMSQASSAVSADRLGVWVVNEVAELSFWLEQPIRQITTDRVDLALKLRLAQSSSSPC</sequence>
<dbReference type="InterPro" id="IPR030395">
    <property type="entry name" value="GP_PDE_dom"/>
</dbReference>
<comment type="caution">
    <text evidence="2">The sequence shown here is derived from an EMBL/GenBank/DDBJ whole genome shotgun (WGS) entry which is preliminary data.</text>
</comment>
<dbReference type="RefSeq" id="WP_380013586.1">
    <property type="nucleotide sequence ID" value="NZ_JBHLYR010000058.1"/>
</dbReference>
<dbReference type="PROSITE" id="PS51704">
    <property type="entry name" value="GP_PDE"/>
    <property type="match status" value="1"/>
</dbReference>
<dbReference type="Proteomes" id="UP001589733">
    <property type="component" value="Unassembled WGS sequence"/>
</dbReference>
<dbReference type="PANTHER" id="PTHR46211:SF14">
    <property type="entry name" value="GLYCEROPHOSPHODIESTER PHOSPHODIESTERASE"/>
    <property type="match status" value="1"/>
</dbReference>
<proteinExistence type="predicted"/>
<keyword evidence="2" id="KW-0378">Hydrolase</keyword>
<dbReference type="EC" id="3.1.4.-" evidence="2"/>
<dbReference type="SUPFAM" id="SSF51695">
    <property type="entry name" value="PLC-like phosphodiesterases"/>
    <property type="match status" value="1"/>
</dbReference>
<evidence type="ECO:0000259" key="1">
    <source>
        <dbReference type="PROSITE" id="PS51704"/>
    </source>
</evidence>
<dbReference type="Pfam" id="PF03009">
    <property type="entry name" value="GDPD"/>
    <property type="match status" value="1"/>
</dbReference>
<reference evidence="2 3" key="1">
    <citation type="submission" date="2024-09" db="EMBL/GenBank/DDBJ databases">
        <authorList>
            <person name="Sun Q."/>
            <person name="Mori K."/>
        </authorList>
    </citation>
    <scope>NUCLEOTIDE SEQUENCE [LARGE SCALE GENOMIC DNA]</scope>
    <source>
        <strain evidence="2 3">JCM 13503</strain>
    </source>
</reference>
<evidence type="ECO:0000313" key="3">
    <source>
        <dbReference type="Proteomes" id="UP001589733"/>
    </source>
</evidence>
<organism evidence="2 3">
    <name type="scientific">Deinococcus oregonensis</name>
    <dbReference type="NCBI Taxonomy" id="1805970"/>
    <lineage>
        <taxon>Bacteria</taxon>
        <taxon>Thermotogati</taxon>
        <taxon>Deinococcota</taxon>
        <taxon>Deinococci</taxon>
        <taxon>Deinococcales</taxon>
        <taxon>Deinococcaceae</taxon>
        <taxon>Deinococcus</taxon>
    </lineage>
</organism>
<dbReference type="EMBL" id="JBHLYR010000058">
    <property type="protein sequence ID" value="MFB9993881.1"/>
    <property type="molecule type" value="Genomic_DNA"/>
</dbReference>